<dbReference type="EMBL" id="JAVDTT010000001">
    <property type="protein sequence ID" value="MDR6840732.1"/>
    <property type="molecule type" value="Genomic_DNA"/>
</dbReference>
<dbReference type="InterPro" id="IPR036942">
    <property type="entry name" value="Beta-barrel_TonB_sf"/>
</dbReference>
<evidence type="ECO:0000256" key="3">
    <source>
        <dbReference type="ARBA" id="ARBA00022452"/>
    </source>
</evidence>
<organism evidence="13 14">
    <name type="scientific">Pseudoxanthomonas sacheonensis</name>
    <dbReference type="NCBI Taxonomy" id="443615"/>
    <lineage>
        <taxon>Bacteria</taxon>
        <taxon>Pseudomonadati</taxon>
        <taxon>Pseudomonadota</taxon>
        <taxon>Gammaproteobacteria</taxon>
        <taxon>Lysobacterales</taxon>
        <taxon>Lysobacteraceae</taxon>
        <taxon>Pseudoxanthomonas</taxon>
    </lineage>
</organism>
<dbReference type="PANTHER" id="PTHR40980">
    <property type="entry name" value="PLUG DOMAIN-CONTAINING PROTEIN"/>
    <property type="match status" value="1"/>
</dbReference>
<feature type="domain" description="TonB-dependent receptor plug" evidence="12">
    <location>
        <begin position="57"/>
        <end position="169"/>
    </location>
</feature>
<keyword evidence="7 8" id="KW-0998">Cell outer membrane</keyword>
<keyword evidence="14" id="KW-1185">Reference proteome</keyword>
<dbReference type="InterPro" id="IPR010104">
    <property type="entry name" value="TonB_rcpt_bac"/>
</dbReference>
<dbReference type="Pfam" id="PF00593">
    <property type="entry name" value="TonB_dep_Rec_b-barrel"/>
    <property type="match status" value="1"/>
</dbReference>
<gene>
    <name evidence="13" type="ORF">J2W94_000996</name>
</gene>
<reference evidence="13 14" key="1">
    <citation type="submission" date="2023-07" db="EMBL/GenBank/DDBJ databases">
        <title>Sorghum-associated microbial communities from plants grown in Nebraska, USA.</title>
        <authorList>
            <person name="Schachtman D."/>
        </authorList>
    </citation>
    <scope>NUCLEOTIDE SEQUENCE [LARGE SCALE GENOMIC DNA]</scope>
    <source>
        <strain evidence="13 14">BE107</strain>
    </source>
</reference>
<dbReference type="InterPro" id="IPR000531">
    <property type="entry name" value="Beta-barrel_TonB"/>
</dbReference>
<name>A0ABU1RQ67_9GAMM</name>
<comment type="caution">
    <text evidence="13">The sequence shown here is derived from an EMBL/GenBank/DDBJ whole genome shotgun (WGS) entry which is preliminary data.</text>
</comment>
<keyword evidence="4 8" id="KW-0812">Transmembrane</keyword>
<accession>A0ABU1RQ67</accession>
<keyword evidence="10" id="KW-0732">Signal</keyword>
<dbReference type="Proteomes" id="UP001254759">
    <property type="component" value="Unassembled WGS sequence"/>
</dbReference>
<dbReference type="CDD" id="cd01347">
    <property type="entry name" value="ligand_gated_channel"/>
    <property type="match status" value="1"/>
</dbReference>
<feature type="signal peptide" evidence="10">
    <location>
        <begin position="1"/>
        <end position="22"/>
    </location>
</feature>
<comment type="similarity">
    <text evidence="8 9">Belongs to the TonB-dependent receptor family.</text>
</comment>
<dbReference type="RefSeq" id="WP_310090758.1">
    <property type="nucleotide sequence ID" value="NZ_JAVDTT010000001.1"/>
</dbReference>
<dbReference type="InterPro" id="IPR039426">
    <property type="entry name" value="TonB-dep_rcpt-like"/>
</dbReference>
<evidence type="ECO:0000256" key="2">
    <source>
        <dbReference type="ARBA" id="ARBA00022448"/>
    </source>
</evidence>
<feature type="chain" id="PRO_5046392439" evidence="10">
    <location>
        <begin position="23"/>
        <end position="858"/>
    </location>
</feature>
<evidence type="ECO:0000256" key="4">
    <source>
        <dbReference type="ARBA" id="ARBA00022692"/>
    </source>
</evidence>
<keyword evidence="13" id="KW-0675">Receptor</keyword>
<dbReference type="Gene3D" id="2.170.130.10">
    <property type="entry name" value="TonB-dependent receptor, plug domain"/>
    <property type="match status" value="1"/>
</dbReference>
<evidence type="ECO:0000313" key="13">
    <source>
        <dbReference type="EMBL" id="MDR6840732.1"/>
    </source>
</evidence>
<protein>
    <submittedName>
        <fullName evidence="13">Iron complex outermembrane receptor protein</fullName>
    </submittedName>
</protein>
<evidence type="ECO:0000256" key="10">
    <source>
        <dbReference type="SAM" id="SignalP"/>
    </source>
</evidence>
<evidence type="ECO:0000259" key="12">
    <source>
        <dbReference type="Pfam" id="PF07715"/>
    </source>
</evidence>
<keyword evidence="5 9" id="KW-0798">TonB box</keyword>
<evidence type="ECO:0000259" key="11">
    <source>
        <dbReference type="Pfam" id="PF00593"/>
    </source>
</evidence>
<sequence>MKYRKSALSAAIVASIAFSAHAQEASQAPSSNEQATQLDTVTVTGYRLSLEKSQAVKRSANSIVDAISAEDIGKFPDTNAAESLSHLPGITVDRQFGEGEKVSINGTDPALNRVLINGQTIASGDWGGNPTDTSGRTFNYTLLSPEIIGLMEVYKTPEARIDEGSIGGTVIVHTRKPLDLPKNTIRGSLGYNYNDRSEDGNPRGSLLWSWKNDAEDFGFLVTGTHDEQSISRAGIEYWGYVTGLPATATITGEGDPAAAKLPVGISSSYFQQDRKRDGLQAALQWKPNDRNEFNLTGLYVKGKYDNFSQARYVCPACSLSQITSATIQDGYVVAADVDGDAYAQHDFNLRKSQVETNSLNLRHDYYGDNWVFTTQAGTTSAKGGKDPEYLMKTLLLSGGFDFEYDANHTIVNYDNNDASNWGLAPGQQYGGQYYETSRDKERYFQFDAEHDVEWGPINKIQMGYKYTNHDNSVSSRGNAVDVVTALNLTEIMGGMSPGGLYDGLGASGDLTDWTTADLGAAIAYFNTLTPRGPYNYNYGPSFAVKEITNAFYAQANFESGKWRGNLGVRYVDTSDKSLYWVSNGSGGYDQALANRSYYKPLPNFNLAYELNDDMVARFSAAKVIARPRYGQLAGTLDLNDQNFTGGGGNVDLKPYEANNYGVSFEWYFAPSSMLAAELFRRDITNYVVTNTTEQQLTNPISGVSGVYSISRPINVADATATGLSLNYQQAFENGFGINANYTYTDTSSSTDLFLPYVSKNAYTLTPYFEKGPFNVRVNYSYRSEYFNQIGRQQSTVFADAYKQLDLIAGYQINDMFGVTFSATNLLDETYYWYDTQKRTPLGVYKSGRNYQLAFTYKF</sequence>
<dbReference type="SUPFAM" id="SSF56935">
    <property type="entry name" value="Porins"/>
    <property type="match status" value="1"/>
</dbReference>
<evidence type="ECO:0000313" key="14">
    <source>
        <dbReference type="Proteomes" id="UP001254759"/>
    </source>
</evidence>
<dbReference type="Gene3D" id="2.40.170.20">
    <property type="entry name" value="TonB-dependent receptor, beta-barrel domain"/>
    <property type="match status" value="1"/>
</dbReference>
<dbReference type="NCBIfam" id="TIGR01782">
    <property type="entry name" value="TonB-Xanth-Caul"/>
    <property type="match status" value="1"/>
</dbReference>
<dbReference type="InterPro" id="IPR037066">
    <property type="entry name" value="Plug_dom_sf"/>
</dbReference>
<evidence type="ECO:0000256" key="6">
    <source>
        <dbReference type="ARBA" id="ARBA00023136"/>
    </source>
</evidence>
<evidence type="ECO:0000256" key="9">
    <source>
        <dbReference type="RuleBase" id="RU003357"/>
    </source>
</evidence>
<evidence type="ECO:0000256" key="5">
    <source>
        <dbReference type="ARBA" id="ARBA00023077"/>
    </source>
</evidence>
<dbReference type="PROSITE" id="PS52016">
    <property type="entry name" value="TONB_DEPENDENT_REC_3"/>
    <property type="match status" value="1"/>
</dbReference>
<evidence type="ECO:0000256" key="8">
    <source>
        <dbReference type="PROSITE-ProRule" id="PRU01360"/>
    </source>
</evidence>
<keyword evidence="2 8" id="KW-0813">Transport</keyword>
<dbReference type="PANTHER" id="PTHR40980:SF3">
    <property type="entry name" value="TONB-DEPENDENT RECEPTOR-LIKE BETA-BARREL DOMAIN-CONTAINING PROTEIN"/>
    <property type="match status" value="1"/>
</dbReference>
<keyword evidence="6 8" id="KW-0472">Membrane</keyword>
<evidence type="ECO:0000256" key="7">
    <source>
        <dbReference type="ARBA" id="ARBA00023237"/>
    </source>
</evidence>
<proteinExistence type="inferred from homology"/>
<dbReference type="Pfam" id="PF07715">
    <property type="entry name" value="Plug"/>
    <property type="match status" value="1"/>
</dbReference>
<feature type="domain" description="TonB-dependent receptor-like beta-barrel" evidence="11">
    <location>
        <begin position="404"/>
        <end position="825"/>
    </location>
</feature>
<evidence type="ECO:0000256" key="1">
    <source>
        <dbReference type="ARBA" id="ARBA00004571"/>
    </source>
</evidence>
<dbReference type="InterPro" id="IPR012910">
    <property type="entry name" value="Plug_dom"/>
</dbReference>
<comment type="subcellular location">
    <subcellularLocation>
        <location evidence="1 8">Cell outer membrane</location>
        <topology evidence="1 8">Multi-pass membrane protein</topology>
    </subcellularLocation>
</comment>
<keyword evidence="3 8" id="KW-1134">Transmembrane beta strand</keyword>